<dbReference type="EMBL" id="JYDQ01001207">
    <property type="protein sequence ID" value="KRY05610.1"/>
    <property type="molecule type" value="Genomic_DNA"/>
</dbReference>
<evidence type="ECO:0000313" key="3">
    <source>
        <dbReference type="Proteomes" id="UP000054783"/>
    </source>
</evidence>
<keyword evidence="3" id="KW-1185">Reference proteome</keyword>
<evidence type="ECO:0000313" key="2">
    <source>
        <dbReference type="EMBL" id="KRY05610.1"/>
    </source>
</evidence>
<dbReference type="Proteomes" id="UP000054783">
    <property type="component" value="Unassembled WGS sequence"/>
</dbReference>
<evidence type="ECO:0000256" key="1">
    <source>
        <dbReference type="SAM" id="MobiDB-lite"/>
    </source>
</evidence>
<reference evidence="2 3" key="1">
    <citation type="submission" date="2015-01" db="EMBL/GenBank/DDBJ databases">
        <title>Evolution of Trichinella species and genotypes.</title>
        <authorList>
            <person name="Korhonen P.K."/>
            <person name="Edoardo P."/>
            <person name="Giuseppe L.R."/>
            <person name="Gasser R.B."/>
        </authorList>
    </citation>
    <scope>NUCLEOTIDE SEQUENCE [LARGE SCALE GENOMIC DNA]</scope>
    <source>
        <strain evidence="2">ISS2496</strain>
    </source>
</reference>
<feature type="region of interest" description="Disordered" evidence="1">
    <location>
        <begin position="32"/>
        <end position="54"/>
    </location>
</feature>
<accession>A0A0V0Z0S2</accession>
<protein>
    <submittedName>
        <fullName evidence="2">Uncharacterized protein</fullName>
    </submittedName>
</protein>
<proteinExistence type="predicted"/>
<sequence>MGPLAALRTRLRRHEAEPWRNQSRAPAELFCRGNFPPGGGNHHHHHHQRSSHREGVNLHQHLHQHHLLSNPSSSLVSNSCLQVRDWYLWVASSVDYSL</sequence>
<organism evidence="2 3">
    <name type="scientific">Trichinella patagoniensis</name>
    <dbReference type="NCBI Taxonomy" id="990121"/>
    <lineage>
        <taxon>Eukaryota</taxon>
        <taxon>Metazoa</taxon>
        <taxon>Ecdysozoa</taxon>
        <taxon>Nematoda</taxon>
        <taxon>Enoplea</taxon>
        <taxon>Dorylaimia</taxon>
        <taxon>Trichinellida</taxon>
        <taxon>Trichinellidae</taxon>
        <taxon>Trichinella</taxon>
    </lineage>
</organism>
<dbReference type="AlphaFoldDB" id="A0A0V0Z0S2"/>
<feature type="compositionally biased region" description="Basic residues" evidence="1">
    <location>
        <begin position="41"/>
        <end position="50"/>
    </location>
</feature>
<comment type="caution">
    <text evidence="2">The sequence shown here is derived from an EMBL/GenBank/DDBJ whole genome shotgun (WGS) entry which is preliminary data.</text>
</comment>
<gene>
    <name evidence="2" type="ORF">T12_2135</name>
</gene>
<name>A0A0V0Z0S2_9BILA</name>